<accession>A0A6A5SFS7</accession>
<evidence type="ECO:0000313" key="1">
    <source>
        <dbReference type="EMBL" id="KAF1937326.1"/>
    </source>
</evidence>
<proteinExistence type="predicted"/>
<gene>
    <name evidence="1" type="ORF">EJ02DRAFT_57214</name>
</gene>
<reference evidence="1" key="1">
    <citation type="journal article" date="2020" name="Stud. Mycol.">
        <title>101 Dothideomycetes genomes: a test case for predicting lifestyles and emergence of pathogens.</title>
        <authorList>
            <person name="Haridas S."/>
            <person name="Albert R."/>
            <person name="Binder M."/>
            <person name="Bloem J."/>
            <person name="Labutti K."/>
            <person name="Salamov A."/>
            <person name="Andreopoulos B."/>
            <person name="Baker S."/>
            <person name="Barry K."/>
            <person name="Bills G."/>
            <person name="Bluhm B."/>
            <person name="Cannon C."/>
            <person name="Castanera R."/>
            <person name="Culley D."/>
            <person name="Daum C."/>
            <person name="Ezra D."/>
            <person name="Gonzalez J."/>
            <person name="Henrissat B."/>
            <person name="Kuo A."/>
            <person name="Liang C."/>
            <person name="Lipzen A."/>
            <person name="Lutzoni F."/>
            <person name="Magnuson J."/>
            <person name="Mondo S."/>
            <person name="Nolan M."/>
            <person name="Ohm R."/>
            <person name="Pangilinan J."/>
            <person name="Park H.-J."/>
            <person name="Ramirez L."/>
            <person name="Alfaro M."/>
            <person name="Sun H."/>
            <person name="Tritt A."/>
            <person name="Yoshinaga Y."/>
            <person name="Zwiers L.-H."/>
            <person name="Turgeon B."/>
            <person name="Goodwin S."/>
            <person name="Spatafora J."/>
            <person name="Crous P."/>
            <person name="Grigoriev I."/>
        </authorList>
    </citation>
    <scope>NUCLEOTIDE SEQUENCE</scope>
    <source>
        <strain evidence="1">CBS 161.51</strain>
    </source>
</reference>
<evidence type="ECO:0000313" key="2">
    <source>
        <dbReference type="Proteomes" id="UP000800038"/>
    </source>
</evidence>
<protein>
    <submittedName>
        <fullName evidence="1">Uncharacterized protein</fullName>
    </submittedName>
</protein>
<dbReference type="Proteomes" id="UP000800038">
    <property type="component" value="Unassembled WGS sequence"/>
</dbReference>
<sequence length="135" mass="15308">MNKVELLPSYGGKCKNTNFQPNLPPCLDTPTIKISSASISIYLQASYPQFSEPPGFWLRCAAWCKLPVLLDGFFKSQAQATWSLSYLSSSEHQNFRPRPTPTPTKPLKLNQNQQFLQPFCSIFCCSVFYLSPEVY</sequence>
<name>A0A6A5SFS7_9PLEO</name>
<keyword evidence="2" id="KW-1185">Reference proteome</keyword>
<organism evidence="1 2">
    <name type="scientific">Clathrospora elynae</name>
    <dbReference type="NCBI Taxonomy" id="706981"/>
    <lineage>
        <taxon>Eukaryota</taxon>
        <taxon>Fungi</taxon>
        <taxon>Dikarya</taxon>
        <taxon>Ascomycota</taxon>
        <taxon>Pezizomycotina</taxon>
        <taxon>Dothideomycetes</taxon>
        <taxon>Pleosporomycetidae</taxon>
        <taxon>Pleosporales</taxon>
        <taxon>Diademaceae</taxon>
        <taxon>Clathrospora</taxon>
    </lineage>
</organism>
<dbReference type="AlphaFoldDB" id="A0A6A5SFS7"/>
<dbReference type="EMBL" id="ML976143">
    <property type="protein sequence ID" value="KAF1937326.1"/>
    <property type="molecule type" value="Genomic_DNA"/>
</dbReference>